<proteinExistence type="predicted"/>
<feature type="region of interest" description="Disordered" evidence="1">
    <location>
        <begin position="278"/>
        <end position="310"/>
    </location>
</feature>
<name>A0A8J8KEY4_9EURY</name>
<dbReference type="AlphaFoldDB" id="A0A8J8KEY4"/>
<keyword evidence="2" id="KW-0472">Membrane</keyword>
<evidence type="ECO:0000256" key="1">
    <source>
        <dbReference type="SAM" id="MobiDB-lite"/>
    </source>
</evidence>
<reference evidence="5 8" key="1">
    <citation type="submission" date="2020-06" db="EMBL/GenBank/DDBJ databases">
        <title>Haloterrigena sp. nov., an extremely halophilic archaeon isolated from a saline sediment.</title>
        <authorList>
            <person name="Liu B.-B."/>
        </authorList>
    </citation>
    <scope>NUCLEOTIDE SEQUENCE</scope>
    <source>
        <strain evidence="5">SYSU A121-1</strain>
        <strain evidence="6 8">SYSU A558-1</strain>
    </source>
</reference>
<feature type="transmembrane region" description="Helical" evidence="2">
    <location>
        <begin position="256"/>
        <end position="276"/>
    </location>
</feature>
<evidence type="ECO:0000313" key="8">
    <source>
        <dbReference type="Proteomes" id="UP001016761"/>
    </source>
</evidence>
<dbReference type="Proteomes" id="UP000728647">
    <property type="component" value="Unassembled WGS sequence"/>
</dbReference>
<protein>
    <submittedName>
        <fullName evidence="5">Uncharacterized protein</fullName>
    </submittedName>
</protein>
<dbReference type="PROSITE" id="PS51257">
    <property type="entry name" value="PROKAR_LIPOPROTEIN"/>
    <property type="match status" value="1"/>
</dbReference>
<keyword evidence="2" id="KW-0812">Transmembrane</keyword>
<feature type="compositionally biased region" description="Low complexity" evidence="1">
    <location>
        <begin position="294"/>
        <end position="304"/>
    </location>
</feature>
<gene>
    <name evidence="5" type="ORF">HT576_05365</name>
    <name evidence="6" type="ORF">HTZ84_15690</name>
</gene>
<dbReference type="Proteomes" id="UP001016761">
    <property type="component" value="Unassembled WGS sequence"/>
</dbReference>
<dbReference type="EMBL" id="JABURA010000001">
    <property type="protein sequence ID" value="NUB90462.1"/>
    <property type="molecule type" value="Genomic_DNA"/>
</dbReference>
<evidence type="ECO:0000313" key="7">
    <source>
        <dbReference type="Proteomes" id="UP000728647"/>
    </source>
</evidence>
<evidence type="ECO:0000313" key="6">
    <source>
        <dbReference type="EMBL" id="NUC73725.1"/>
    </source>
</evidence>
<feature type="compositionally biased region" description="Polar residues" evidence="1">
    <location>
        <begin position="284"/>
        <end position="293"/>
    </location>
</feature>
<dbReference type="EMBL" id="JABUQZ010000001">
    <property type="protein sequence ID" value="NUC73725.1"/>
    <property type="molecule type" value="Genomic_DNA"/>
</dbReference>
<evidence type="ECO:0000259" key="3">
    <source>
        <dbReference type="Pfam" id="PF24034"/>
    </source>
</evidence>
<comment type="caution">
    <text evidence="5">The sequence shown here is derived from an EMBL/GenBank/DDBJ whole genome shotgun (WGS) entry which is preliminary data.</text>
</comment>
<dbReference type="InterPro" id="IPR055769">
    <property type="entry name" value="DUF7345"/>
</dbReference>
<feature type="domain" description="DUF7345" evidence="4">
    <location>
        <begin position="63"/>
        <end position="187"/>
    </location>
</feature>
<evidence type="ECO:0000256" key="2">
    <source>
        <dbReference type="SAM" id="Phobius"/>
    </source>
</evidence>
<sequence length="378" mass="40743">MDLREQGRLALFWVLVGIGCMLVATVAVPIGAAADAGAQGTALQDEASASDRLDEADEIHIDVFVHENGSATFVVDYRFENQSDEEWGELSSDVQSNREVYADSQEARWNEILREGENATDRDMAIENVTVSTDNSSAPREMGHVVVTFEWDSFAYPQLTQIEAGSALVDLSLPSGTWLQVYAPEGYTIDEVSPEPEGNDGSVTGGTEDSERESVRWGDSGDPFSSTPPTIVMIEESNETDPAAEADPGTDGPAPWLLVLGALALLATVGAAGWWLRGDRTGDRTASATNGGSTTNENAAAPEAETPPPELLSNEERVLQLLEERGGRIKQQEVVSELDWTEAKTSQVVSGLREDGEIDVFRIGRENVLALPDGEDEE</sequence>
<keyword evidence="2" id="KW-1133">Transmembrane helix</keyword>
<feature type="transmembrane region" description="Helical" evidence="2">
    <location>
        <begin position="12"/>
        <end position="34"/>
    </location>
</feature>
<feature type="region of interest" description="Disordered" evidence="1">
    <location>
        <begin position="189"/>
        <end position="230"/>
    </location>
</feature>
<dbReference type="OrthoDB" id="27885at2157"/>
<dbReference type="Pfam" id="PF24036">
    <property type="entry name" value="DUF7345"/>
    <property type="match status" value="1"/>
</dbReference>
<dbReference type="InterPro" id="IPR055767">
    <property type="entry name" value="DUF7343"/>
</dbReference>
<evidence type="ECO:0000259" key="4">
    <source>
        <dbReference type="Pfam" id="PF24036"/>
    </source>
</evidence>
<keyword evidence="8" id="KW-1185">Reference proteome</keyword>
<evidence type="ECO:0000313" key="5">
    <source>
        <dbReference type="EMBL" id="NUB90462.1"/>
    </source>
</evidence>
<dbReference type="Pfam" id="PF24034">
    <property type="entry name" value="DUF7343"/>
    <property type="match status" value="1"/>
</dbReference>
<organism evidence="5 7">
    <name type="scientific">Haloterrigena gelatinilytica</name>
    <dbReference type="NCBI Taxonomy" id="2741724"/>
    <lineage>
        <taxon>Archaea</taxon>
        <taxon>Methanobacteriati</taxon>
        <taxon>Methanobacteriota</taxon>
        <taxon>Stenosarchaea group</taxon>
        <taxon>Halobacteria</taxon>
        <taxon>Halobacteriales</taxon>
        <taxon>Natrialbaceae</taxon>
        <taxon>Haloterrigena</taxon>
    </lineage>
</organism>
<feature type="domain" description="DUF7343" evidence="3">
    <location>
        <begin position="311"/>
        <end position="372"/>
    </location>
</feature>
<dbReference type="RefSeq" id="WP_174681537.1">
    <property type="nucleotide sequence ID" value="NZ_JABUQZ010000001.1"/>
</dbReference>
<accession>A0A8J8KEY4</accession>